<name>A0A9X3NR27_9ACTN</name>
<gene>
    <name evidence="3" type="ORF">OJ997_35585</name>
</gene>
<proteinExistence type="predicted"/>
<dbReference type="EMBL" id="JAPDDP010000133">
    <property type="protein sequence ID" value="MDA0185682.1"/>
    <property type="molecule type" value="Genomic_DNA"/>
</dbReference>
<dbReference type="AlphaFoldDB" id="A0A9X3NR27"/>
<feature type="region of interest" description="Disordered" evidence="2">
    <location>
        <begin position="323"/>
        <end position="357"/>
    </location>
</feature>
<keyword evidence="1" id="KW-0175">Coiled coil</keyword>
<protein>
    <submittedName>
        <fullName evidence="3">Uncharacterized protein</fullName>
    </submittedName>
</protein>
<evidence type="ECO:0000313" key="4">
    <source>
        <dbReference type="Proteomes" id="UP001147653"/>
    </source>
</evidence>
<feature type="region of interest" description="Disordered" evidence="2">
    <location>
        <begin position="101"/>
        <end position="135"/>
    </location>
</feature>
<feature type="coiled-coil region" evidence="1">
    <location>
        <begin position="149"/>
        <end position="183"/>
    </location>
</feature>
<reference evidence="3" key="1">
    <citation type="submission" date="2022-10" db="EMBL/GenBank/DDBJ databases">
        <title>The WGS of Solirubrobacter phytolaccae KCTC 29190.</title>
        <authorList>
            <person name="Jiang Z."/>
        </authorList>
    </citation>
    <scope>NUCLEOTIDE SEQUENCE</scope>
    <source>
        <strain evidence="3">KCTC 29190</strain>
    </source>
</reference>
<accession>A0A9X3NR27</accession>
<keyword evidence="4" id="KW-1185">Reference proteome</keyword>
<evidence type="ECO:0000256" key="1">
    <source>
        <dbReference type="SAM" id="Coils"/>
    </source>
</evidence>
<evidence type="ECO:0000313" key="3">
    <source>
        <dbReference type="EMBL" id="MDA0185682.1"/>
    </source>
</evidence>
<dbReference type="Proteomes" id="UP001147653">
    <property type="component" value="Unassembled WGS sequence"/>
</dbReference>
<feature type="non-terminal residue" evidence="3">
    <location>
        <position position="357"/>
    </location>
</feature>
<comment type="caution">
    <text evidence="3">The sequence shown here is derived from an EMBL/GenBank/DDBJ whole genome shotgun (WGS) entry which is preliminary data.</text>
</comment>
<sequence>MAESPSSALPGGVQWLPALGGALLLRAEIGRGDPPALVLQSRGGEHRIESGPQTRFNRSADFLVPAGLRWAVAVLVWPDGTRAVLPGPPAGRAEVIDLASRRPAPAPSEPATESGPVPLSWTAPPAGAPTDAQAPAREVERTPDARASVLTAESQLTALRVELRRAREEITELRTALETERIARAAAESVLGSLVPPGPLTELATEQAAHAAAAAPSRPTEEADRLVAALEAAASSLRATIPAPLESKPAEATPFSRLIAAAASASITNPPAPDTASPPEAAAAPGLAAPFVDAPAPFAPGLVAPPINVPPAPGVPAPFVDPPAPGLAAPTGGVPPAQGLAAPPALVASEEGGVRVL</sequence>
<evidence type="ECO:0000256" key="2">
    <source>
        <dbReference type="SAM" id="MobiDB-lite"/>
    </source>
</evidence>
<feature type="compositionally biased region" description="Low complexity" evidence="2">
    <location>
        <begin position="326"/>
        <end position="348"/>
    </location>
</feature>
<organism evidence="3 4">
    <name type="scientific">Solirubrobacter phytolaccae</name>
    <dbReference type="NCBI Taxonomy" id="1404360"/>
    <lineage>
        <taxon>Bacteria</taxon>
        <taxon>Bacillati</taxon>
        <taxon>Actinomycetota</taxon>
        <taxon>Thermoleophilia</taxon>
        <taxon>Solirubrobacterales</taxon>
        <taxon>Solirubrobacteraceae</taxon>
        <taxon>Solirubrobacter</taxon>
    </lineage>
</organism>